<evidence type="ECO:0000256" key="9">
    <source>
        <dbReference type="SAM" id="MobiDB-lite"/>
    </source>
</evidence>
<dbReference type="SUPFAM" id="SSF46626">
    <property type="entry name" value="Cytochrome c"/>
    <property type="match status" value="1"/>
</dbReference>
<evidence type="ECO:0000313" key="12">
    <source>
        <dbReference type="Proteomes" id="UP000184144"/>
    </source>
</evidence>
<evidence type="ECO:0000256" key="3">
    <source>
        <dbReference type="ARBA" id="ARBA00022617"/>
    </source>
</evidence>
<evidence type="ECO:0000256" key="1">
    <source>
        <dbReference type="ARBA" id="ARBA00001926"/>
    </source>
</evidence>
<dbReference type="GO" id="GO:0009055">
    <property type="term" value="F:electron transfer activity"/>
    <property type="evidence" value="ECO:0007669"/>
    <property type="project" value="InterPro"/>
</dbReference>
<dbReference type="Proteomes" id="UP000184144">
    <property type="component" value="Unassembled WGS sequence"/>
</dbReference>
<evidence type="ECO:0000256" key="6">
    <source>
        <dbReference type="ARBA" id="ARBA00022982"/>
    </source>
</evidence>
<dbReference type="PROSITE" id="PS51007">
    <property type="entry name" value="CYTC"/>
    <property type="match status" value="1"/>
</dbReference>
<protein>
    <submittedName>
        <fullName evidence="11">Cytochrome c, mono-and diheme variants</fullName>
    </submittedName>
</protein>
<dbReference type="Gene3D" id="1.10.760.10">
    <property type="entry name" value="Cytochrome c-like domain"/>
    <property type="match status" value="1"/>
</dbReference>
<proteinExistence type="predicted"/>
<comment type="cofactor">
    <cofactor evidence="1">
        <name>heme c</name>
        <dbReference type="ChEBI" id="CHEBI:61717"/>
    </cofactor>
</comment>
<dbReference type="PRINTS" id="PR00605">
    <property type="entry name" value="CYTCHROMECIC"/>
</dbReference>
<keyword evidence="4" id="KW-0679">Respiratory chain</keyword>
<name>A0A1M5DIX1_9RHOB</name>
<evidence type="ECO:0000256" key="5">
    <source>
        <dbReference type="ARBA" id="ARBA00022723"/>
    </source>
</evidence>
<keyword evidence="2" id="KW-0813">Transport</keyword>
<keyword evidence="3 8" id="KW-0349">Heme</keyword>
<reference evidence="12" key="1">
    <citation type="submission" date="2016-11" db="EMBL/GenBank/DDBJ databases">
        <authorList>
            <person name="Varghese N."/>
            <person name="Submissions S."/>
        </authorList>
    </citation>
    <scope>NUCLEOTIDE SEQUENCE [LARGE SCALE GENOMIC DNA]</scope>
    <source>
        <strain evidence="12">DSM 100566</strain>
    </source>
</reference>
<keyword evidence="7 8" id="KW-0408">Iron</keyword>
<feature type="domain" description="Cytochrome c" evidence="10">
    <location>
        <begin position="38"/>
        <end position="139"/>
    </location>
</feature>
<dbReference type="OrthoDB" id="9811281at2"/>
<gene>
    <name evidence="11" type="ORF">SAMN05444273_10961</name>
</gene>
<dbReference type="AlphaFoldDB" id="A0A1M5DIX1"/>
<dbReference type="InterPro" id="IPR008168">
    <property type="entry name" value="Cyt_C_IC"/>
</dbReference>
<dbReference type="InterPro" id="IPR036909">
    <property type="entry name" value="Cyt_c-like_dom_sf"/>
</dbReference>
<evidence type="ECO:0000256" key="7">
    <source>
        <dbReference type="ARBA" id="ARBA00023004"/>
    </source>
</evidence>
<evidence type="ECO:0000313" key="11">
    <source>
        <dbReference type="EMBL" id="SHF66824.1"/>
    </source>
</evidence>
<keyword evidence="5 8" id="KW-0479">Metal-binding</keyword>
<dbReference type="Pfam" id="PF00034">
    <property type="entry name" value="Cytochrom_C"/>
    <property type="match status" value="1"/>
</dbReference>
<organism evidence="11 12">
    <name type="scientific">Litoreibacter ascidiaceicola</name>
    <dbReference type="NCBI Taxonomy" id="1486859"/>
    <lineage>
        <taxon>Bacteria</taxon>
        <taxon>Pseudomonadati</taxon>
        <taxon>Pseudomonadota</taxon>
        <taxon>Alphaproteobacteria</taxon>
        <taxon>Rhodobacterales</taxon>
        <taxon>Roseobacteraceae</taxon>
        <taxon>Litoreibacter</taxon>
    </lineage>
</organism>
<evidence type="ECO:0000256" key="8">
    <source>
        <dbReference type="PROSITE-ProRule" id="PRU00433"/>
    </source>
</evidence>
<evidence type="ECO:0000256" key="2">
    <source>
        <dbReference type="ARBA" id="ARBA00022448"/>
    </source>
</evidence>
<dbReference type="RefSeq" id="WP_073145926.1">
    <property type="nucleotide sequence ID" value="NZ_FQUV01000009.1"/>
</dbReference>
<dbReference type="STRING" id="1486859.SAMN05444273_10961"/>
<feature type="region of interest" description="Disordered" evidence="9">
    <location>
        <begin position="62"/>
        <end position="84"/>
    </location>
</feature>
<evidence type="ECO:0000259" key="10">
    <source>
        <dbReference type="PROSITE" id="PS51007"/>
    </source>
</evidence>
<dbReference type="InterPro" id="IPR051459">
    <property type="entry name" value="Cytochrome_c-type_DH"/>
</dbReference>
<dbReference type="InterPro" id="IPR009056">
    <property type="entry name" value="Cyt_c-like_dom"/>
</dbReference>
<keyword evidence="6" id="KW-0249">Electron transport</keyword>
<dbReference type="GO" id="GO:0020037">
    <property type="term" value="F:heme binding"/>
    <property type="evidence" value="ECO:0007669"/>
    <property type="project" value="InterPro"/>
</dbReference>
<dbReference type="PANTHER" id="PTHR35008">
    <property type="entry name" value="BLL4482 PROTEIN-RELATED"/>
    <property type="match status" value="1"/>
</dbReference>
<dbReference type="EMBL" id="FQUV01000009">
    <property type="protein sequence ID" value="SHF66824.1"/>
    <property type="molecule type" value="Genomic_DNA"/>
</dbReference>
<dbReference type="GO" id="GO:0005506">
    <property type="term" value="F:iron ion binding"/>
    <property type="evidence" value="ECO:0007669"/>
    <property type="project" value="InterPro"/>
</dbReference>
<accession>A0A1M5DIX1</accession>
<keyword evidence="12" id="KW-1185">Reference proteome</keyword>
<evidence type="ECO:0000256" key="4">
    <source>
        <dbReference type="ARBA" id="ARBA00022660"/>
    </source>
</evidence>
<dbReference type="PANTHER" id="PTHR35008:SF4">
    <property type="entry name" value="BLL4482 PROTEIN"/>
    <property type="match status" value="1"/>
</dbReference>
<sequence>MKRFLVYGGLAIMVFAGGAALIWDSSNANPPTVADFPINIAEGETLYLETCASCHGANLEGQEDWQSPGDDGQLKAPPHDETGHTWHHPDSLLFTYTKLGGKKTLAAQGMEFNSGMPGFGDQLSDTEIWNIIAYIKSTWSDRVRASQAERTAADSNSQGE</sequence>